<organism evidence="6 7">
    <name type="scientific">Nocardia jinanensis</name>
    <dbReference type="NCBI Taxonomy" id="382504"/>
    <lineage>
        <taxon>Bacteria</taxon>
        <taxon>Bacillati</taxon>
        <taxon>Actinomycetota</taxon>
        <taxon>Actinomycetes</taxon>
        <taxon>Mycobacteriales</taxon>
        <taxon>Nocardiaceae</taxon>
        <taxon>Nocardia</taxon>
    </lineage>
</organism>
<dbReference type="CDD" id="cd05233">
    <property type="entry name" value="SDR_c"/>
    <property type="match status" value="1"/>
</dbReference>
<dbReference type="GO" id="GO:0016491">
    <property type="term" value="F:oxidoreductase activity"/>
    <property type="evidence" value="ECO:0007669"/>
    <property type="project" value="UniProtKB-KW"/>
</dbReference>
<dbReference type="InterPro" id="IPR002347">
    <property type="entry name" value="SDR_fam"/>
</dbReference>
<dbReference type="SUPFAM" id="SSF51735">
    <property type="entry name" value="NAD(P)-binding Rossmann-fold domains"/>
    <property type="match status" value="1"/>
</dbReference>
<keyword evidence="3" id="KW-0520">NAD</keyword>
<gene>
    <name evidence="6" type="ORF">GCM10011588_29790</name>
</gene>
<dbReference type="PRINTS" id="PR00080">
    <property type="entry name" value="SDRFAMILY"/>
</dbReference>
<dbReference type="PANTHER" id="PTHR43180:SF28">
    <property type="entry name" value="NAD(P)-BINDING ROSSMANN-FOLD SUPERFAMILY PROTEIN"/>
    <property type="match status" value="1"/>
</dbReference>
<evidence type="ECO:0000256" key="1">
    <source>
        <dbReference type="ARBA" id="ARBA00006484"/>
    </source>
</evidence>
<keyword evidence="2" id="KW-0560">Oxidoreductase</keyword>
<protein>
    <submittedName>
        <fullName evidence="6">Short chain dehydrogenase</fullName>
    </submittedName>
</protein>
<proteinExistence type="inferred from homology"/>
<keyword evidence="5" id="KW-0753">Steroid metabolism</keyword>
<comment type="similarity">
    <text evidence="1">Belongs to the short-chain dehydrogenases/reductases (SDR) family.</text>
</comment>
<dbReference type="Gene3D" id="3.40.50.720">
    <property type="entry name" value="NAD(P)-binding Rossmann-like Domain"/>
    <property type="match status" value="1"/>
</dbReference>
<dbReference type="PANTHER" id="PTHR43180">
    <property type="entry name" value="3-OXOACYL-(ACYL-CARRIER-PROTEIN) REDUCTASE (AFU_ORTHOLOGUE AFUA_6G11210)"/>
    <property type="match status" value="1"/>
</dbReference>
<keyword evidence="7" id="KW-1185">Reference proteome</keyword>
<evidence type="ECO:0000256" key="2">
    <source>
        <dbReference type="ARBA" id="ARBA00023002"/>
    </source>
</evidence>
<evidence type="ECO:0000313" key="7">
    <source>
        <dbReference type="Proteomes" id="UP000638263"/>
    </source>
</evidence>
<dbReference type="EMBL" id="BMMH01000005">
    <property type="protein sequence ID" value="GGL13401.1"/>
    <property type="molecule type" value="Genomic_DNA"/>
</dbReference>
<dbReference type="InterPro" id="IPR036291">
    <property type="entry name" value="NAD(P)-bd_dom_sf"/>
</dbReference>
<evidence type="ECO:0000256" key="5">
    <source>
        <dbReference type="ARBA" id="ARBA00023221"/>
    </source>
</evidence>
<dbReference type="FunFam" id="3.40.50.720:FF:000084">
    <property type="entry name" value="Short-chain dehydrogenase reductase"/>
    <property type="match status" value="1"/>
</dbReference>
<dbReference type="GO" id="GO:0008202">
    <property type="term" value="P:steroid metabolic process"/>
    <property type="evidence" value="ECO:0007669"/>
    <property type="project" value="UniProtKB-KW"/>
</dbReference>
<evidence type="ECO:0000256" key="3">
    <source>
        <dbReference type="ARBA" id="ARBA00023027"/>
    </source>
</evidence>
<dbReference type="PRINTS" id="PR00081">
    <property type="entry name" value="GDHRDH"/>
</dbReference>
<reference evidence="6" key="1">
    <citation type="journal article" date="2014" name="Int. J. Syst. Evol. Microbiol.">
        <title>Complete genome sequence of Corynebacterium casei LMG S-19264T (=DSM 44701T), isolated from a smear-ripened cheese.</title>
        <authorList>
            <consortium name="US DOE Joint Genome Institute (JGI-PGF)"/>
            <person name="Walter F."/>
            <person name="Albersmeier A."/>
            <person name="Kalinowski J."/>
            <person name="Ruckert C."/>
        </authorList>
    </citation>
    <scope>NUCLEOTIDE SEQUENCE</scope>
    <source>
        <strain evidence="6">CGMCC 4.3508</strain>
    </source>
</reference>
<dbReference type="Proteomes" id="UP000638263">
    <property type="component" value="Unassembled WGS sequence"/>
</dbReference>
<dbReference type="RefSeq" id="WP_062997582.1">
    <property type="nucleotide sequence ID" value="NZ_BMMH01000005.1"/>
</dbReference>
<name>A0A917RKW5_9NOCA</name>
<evidence type="ECO:0000313" key="6">
    <source>
        <dbReference type="EMBL" id="GGL13401.1"/>
    </source>
</evidence>
<dbReference type="Pfam" id="PF13561">
    <property type="entry name" value="adh_short_C2"/>
    <property type="match status" value="1"/>
</dbReference>
<dbReference type="AlphaFoldDB" id="A0A917RKW5"/>
<accession>A0A917RKW5</accession>
<evidence type="ECO:0000256" key="4">
    <source>
        <dbReference type="ARBA" id="ARBA00023098"/>
    </source>
</evidence>
<comment type="caution">
    <text evidence="6">The sequence shown here is derived from an EMBL/GenBank/DDBJ whole genome shotgun (WGS) entry which is preliminary data.</text>
</comment>
<reference evidence="6" key="2">
    <citation type="submission" date="2020-09" db="EMBL/GenBank/DDBJ databases">
        <authorList>
            <person name="Sun Q."/>
            <person name="Zhou Y."/>
        </authorList>
    </citation>
    <scope>NUCLEOTIDE SEQUENCE</scope>
    <source>
        <strain evidence="6">CGMCC 4.3508</strain>
    </source>
</reference>
<keyword evidence="4" id="KW-0443">Lipid metabolism</keyword>
<sequence length="260" mass="26401">MLLDGKSAVVTGAGSGVGRATALRFAAEGARVVCADISAERVEETVRLVEKTGGTAVAVRVDVAEESEVVGMLDSAVEHFGRLDILFNNVGIPTPRLGGALLEDHTVAEFDRLVAVNLRSVFLGCKHAVLRFKEQGGGGVILNTGSVAGLVGWGGAVYGATKGGVHQLTRAVAIEGAPFGIRANALCPAAMPQTNFFAAGGLGQGAELSEEAVRQAGAQHPLGKPITAEDCAAAAVYLVSESAGNVTGVLLPVDGGYVAR</sequence>